<reference evidence="1" key="2">
    <citation type="journal article" date="2022" name="New Phytol.">
        <title>Evolutionary transition to the ectomycorrhizal habit in the genomes of a hyperdiverse lineage of mushroom-forming fungi.</title>
        <authorList>
            <person name="Looney B."/>
            <person name="Miyauchi S."/>
            <person name="Morin E."/>
            <person name="Drula E."/>
            <person name="Courty P.E."/>
            <person name="Kohler A."/>
            <person name="Kuo A."/>
            <person name="LaButti K."/>
            <person name="Pangilinan J."/>
            <person name="Lipzen A."/>
            <person name="Riley R."/>
            <person name="Andreopoulos W."/>
            <person name="He G."/>
            <person name="Johnson J."/>
            <person name="Nolan M."/>
            <person name="Tritt A."/>
            <person name="Barry K.W."/>
            <person name="Grigoriev I.V."/>
            <person name="Nagy L.G."/>
            <person name="Hibbett D."/>
            <person name="Henrissat B."/>
            <person name="Matheny P.B."/>
            <person name="Labbe J."/>
            <person name="Martin F.M."/>
        </authorList>
    </citation>
    <scope>NUCLEOTIDE SEQUENCE</scope>
    <source>
        <strain evidence="1">FP105234-sp</strain>
    </source>
</reference>
<evidence type="ECO:0000313" key="2">
    <source>
        <dbReference type="Proteomes" id="UP000814033"/>
    </source>
</evidence>
<proteinExistence type="predicted"/>
<comment type="caution">
    <text evidence="1">The sequence shown here is derived from an EMBL/GenBank/DDBJ whole genome shotgun (WGS) entry which is preliminary data.</text>
</comment>
<protein>
    <submittedName>
        <fullName evidence="1">Uncharacterized protein</fullName>
    </submittedName>
</protein>
<organism evidence="1 2">
    <name type="scientific">Auriscalpium vulgare</name>
    <dbReference type="NCBI Taxonomy" id="40419"/>
    <lineage>
        <taxon>Eukaryota</taxon>
        <taxon>Fungi</taxon>
        <taxon>Dikarya</taxon>
        <taxon>Basidiomycota</taxon>
        <taxon>Agaricomycotina</taxon>
        <taxon>Agaricomycetes</taxon>
        <taxon>Russulales</taxon>
        <taxon>Auriscalpiaceae</taxon>
        <taxon>Auriscalpium</taxon>
    </lineage>
</organism>
<dbReference type="Proteomes" id="UP000814033">
    <property type="component" value="Unassembled WGS sequence"/>
</dbReference>
<dbReference type="EMBL" id="MU275995">
    <property type="protein sequence ID" value="KAI0044068.1"/>
    <property type="molecule type" value="Genomic_DNA"/>
</dbReference>
<accession>A0ACB8RIX0</accession>
<evidence type="ECO:0000313" key="1">
    <source>
        <dbReference type="EMBL" id="KAI0044068.1"/>
    </source>
</evidence>
<keyword evidence="2" id="KW-1185">Reference proteome</keyword>
<gene>
    <name evidence="1" type="ORF">FA95DRAFT_305133</name>
</gene>
<reference evidence="1" key="1">
    <citation type="submission" date="2021-02" db="EMBL/GenBank/DDBJ databases">
        <authorList>
            <consortium name="DOE Joint Genome Institute"/>
            <person name="Ahrendt S."/>
            <person name="Looney B.P."/>
            <person name="Miyauchi S."/>
            <person name="Morin E."/>
            <person name="Drula E."/>
            <person name="Courty P.E."/>
            <person name="Chicoki N."/>
            <person name="Fauchery L."/>
            <person name="Kohler A."/>
            <person name="Kuo A."/>
            <person name="Labutti K."/>
            <person name="Pangilinan J."/>
            <person name="Lipzen A."/>
            <person name="Riley R."/>
            <person name="Andreopoulos W."/>
            <person name="He G."/>
            <person name="Johnson J."/>
            <person name="Barry K.W."/>
            <person name="Grigoriev I.V."/>
            <person name="Nagy L."/>
            <person name="Hibbett D."/>
            <person name="Henrissat B."/>
            <person name="Matheny P.B."/>
            <person name="Labbe J."/>
            <person name="Martin F."/>
        </authorList>
    </citation>
    <scope>NUCLEOTIDE SEQUENCE</scope>
    <source>
        <strain evidence="1">FP105234-sp</strain>
    </source>
</reference>
<name>A0ACB8RIX0_9AGAM</name>
<sequence length="155" mass="16904">MRRGFLIGEDSRRAKVLDAVALTTAAAHQPPPSIPIPVSLECCPLVARQEDHDAVDCAIRANSNTFTLRYEHIPDVGGGSHAITAAIYIHHPGATPSVPALLEAVEPLNCRAIRNSRDRARRQGRFLPGQPLPWQPHRLRAAARDILTCACRVNS</sequence>